<organism evidence="1 2">
    <name type="scientific">Nonomuraea spiralis</name>
    <dbReference type="NCBI Taxonomy" id="46182"/>
    <lineage>
        <taxon>Bacteria</taxon>
        <taxon>Bacillati</taxon>
        <taxon>Actinomycetota</taxon>
        <taxon>Actinomycetes</taxon>
        <taxon>Streptosporangiales</taxon>
        <taxon>Streptosporangiaceae</taxon>
        <taxon>Nonomuraea</taxon>
    </lineage>
</organism>
<dbReference type="RefSeq" id="WP_125637675.1">
    <property type="nucleotide sequence ID" value="NZ_BMRC01000001.1"/>
</dbReference>
<evidence type="ECO:0000313" key="2">
    <source>
        <dbReference type="Proteomes" id="UP001589647"/>
    </source>
</evidence>
<evidence type="ECO:0000313" key="1">
    <source>
        <dbReference type="EMBL" id="MFB9199687.1"/>
    </source>
</evidence>
<dbReference type="Proteomes" id="UP001589647">
    <property type="component" value="Unassembled WGS sequence"/>
</dbReference>
<gene>
    <name evidence="1" type="ORF">ACFFV7_00670</name>
</gene>
<reference evidence="1 2" key="1">
    <citation type="submission" date="2024-09" db="EMBL/GenBank/DDBJ databases">
        <authorList>
            <person name="Sun Q."/>
            <person name="Mori K."/>
        </authorList>
    </citation>
    <scope>NUCLEOTIDE SEQUENCE [LARGE SCALE GENOMIC DNA]</scope>
    <source>
        <strain evidence="1 2">CCM 3426</strain>
    </source>
</reference>
<accession>A0ABV5I5T8</accession>
<protein>
    <submittedName>
        <fullName evidence="1">Uncharacterized protein</fullName>
    </submittedName>
</protein>
<sequence>MSKAVQGPEAHPLLVKLLQEGHPDTMTFWGYVGPPHQDGFVTLYPSLEDLNSALDIPLSGVLHIENVPETILLFGAKVLWVRRDAKVVRRQAGTAEASLTSEVAEDAGEIRTGRLHLRVKTERADCHSPCMTCRDCSSVCVSSCRRKSSPE</sequence>
<comment type="caution">
    <text evidence="1">The sequence shown here is derived from an EMBL/GenBank/DDBJ whole genome shotgun (WGS) entry which is preliminary data.</text>
</comment>
<keyword evidence="2" id="KW-1185">Reference proteome</keyword>
<proteinExistence type="predicted"/>
<dbReference type="EMBL" id="JBHMEI010000001">
    <property type="protein sequence ID" value="MFB9199687.1"/>
    <property type="molecule type" value="Genomic_DNA"/>
</dbReference>
<name>A0ABV5I5T8_9ACTN</name>